<evidence type="ECO:0000313" key="3">
    <source>
        <dbReference type="Proteomes" id="UP001595547"/>
    </source>
</evidence>
<dbReference type="EMBL" id="JBHRTO010000001">
    <property type="protein sequence ID" value="MFC3181014.1"/>
    <property type="molecule type" value="Genomic_DNA"/>
</dbReference>
<organism evidence="2 3">
    <name type="scientific">Cypionkella sinensis</name>
    <dbReference type="NCBI Taxonomy" id="1756043"/>
    <lineage>
        <taxon>Bacteria</taxon>
        <taxon>Pseudomonadati</taxon>
        <taxon>Pseudomonadota</taxon>
        <taxon>Alphaproteobacteria</taxon>
        <taxon>Rhodobacterales</taxon>
        <taxon>Paracoccaceae</taxon>
        <taxon>Cypionkella</taxon>
    </lineage>
</organism>
<dbReference type="Proteomes" id="UP001595547">
    <property type="component" value="Unassembled WGS sequence"/>
</dbReference>
<evidence type="ECO:0000313" key="2">
    <source>
        <dbReference type="EMBL" id="MFC3181014.1"/>
    </source>
</evidence>
<proteinExistence type="predicted"/>
<feature type="transmembrane region" description="Helical" evidence="1">
    <location>
        <begin position="16"/>
        <end position="37"/>
    </location>
</feature>
<keyword evidence="1" id="KW-0472">Membrane</keyword>
<keyword evidence="3" id="KW-1185">Reference proteome</keyword>
<comment type="caution">
    <text evidence="2">The sequence shown here is derived from an EMBL/GenBank/DDBJ whole genome shotgun (WGS) entry which is preliminary data.</text>
</comment>
<gene>
    <name evidence="2" type="ORF">ACFOGH_08445</name>
</gene>
<keyword evidence="1" id="KW-1133">Transmembrane helix</keyword>
<keyword evidence="1" id="KW-0812">Transmembrane</keyword>
<name>A0ABV7J248_9RHOB</name>
<accession>A0ABV7J248</accession>
<reference evidence="3" key="1">
    <citation type="journal article" date="2019" name="Int. J. Syst. Evol. Microbiol.">
        <title>The Global Catalogue of Microorganisms (GCM) 10K type strain sequencing project: providing services to taxonomists for standard genome sequencing and annotation.</title>
        <authorList>
            <consortium name="The Broad Institute Genomics Platform"/>
            <consortium name="The Broad Institute Genome Sequencing Center for Infectious Disease"/>
            <person name="Wu L."/>
            <person name="Ma J."/>
        </authorList>
    </citation>
    <scope>NUCLEOTIDE SEQUENCE [LARGE SCALE GENOMIC DNA]</scope>
    <source>
        <strain evidence="3">KCTC 52039</strain>
    </source>
</reference>
<evidence type="ECO:0000256" key="1">
    <source>
        <dbReference type="SAM" id="Phobius"/>
    </source>
</evidence>
<evidence type="ECO:0008006" key="4">
    <source>
        <dbReference type="Google" id="ProtNLM"/>
    </source>
</evidence>
<dbReference type="RefSeq" id="WP_380072629.1">
    <property type="nucleotide sequence ID" value="NZ_JBHRTO010000001.1"/>
</dbReference>
<sequence>MSAKQRFLRDESGAVFAEWVVMTAVVVTVCLVALTAWRGEAMRADTEVSALVSGV</sequence>
<protein>
    <recommendedName>
        <fullName evidence="4">Flp family type IVb pilin</fullName>
    </recommendedName>
</protein>